<feature type="domain" description="ABC3 transporter permease C-terminal" evidence="8">
    <location>
        <begin position="725"/>
        <end position="840"/>
    </location>
</feature>
<dbReference type="Proteomes" id="UP001652394">
    <property type="component" value="Unassembled WGS sequence"/>
</dbReference>
<feature type="domain" description="ABC3 transporter permease C-terminal" evidence="8">
    <location>
        <begin position="272"/>
        <end position="392"/>
    </location>
</feature>
<evidence type="ECO:0000256" key="7">
    <source>
        <dbReference type="SAM" id="Phobius"/>
    </source>
</evidence>
<comment type="similarity">
    <text evidence="6">Belongs to the ABC-4 integral membrane protein family.</text>
</comment>
<comment type="caution">
    <text evidence="9">The sequence shown here is derived from an EMBL/GenBank/DDBJ whole genome shotgun (WGS) entry which is preliminary data.</text>
</comment>
<keyword evidence="4 7" id="KW-1133">Transmembrane helix</keyword>
<keyword evidence="5 7" id="KW-0472">Membrane</keyword>
<feature type="transmembrane region" description="Helical" evidence="7">
    <location>
        <begin position="267"/>
        <end position="289"/>
    </location>
</feature>
<feature type="transmembrane region" description="Helical" evidence="7">
    <location>
        <begin position="363"/>
        <end position="381"/>
    </location>
</feature>
<evidence type="ECO:0000256" key="6">
    <source>
        <dbReference type="ARBA" id="ARBA00038076"/>
    </source>
</evidence>
<evidence type="ECO:0000256" key="2">
    <source>
        <dbReference type="ARBA" id="ARBA00022475"/>
    </source>
</evidence>
<organism evidence="9 10">
    <name type="scientific">Faecalicatena acetigenes</name>
    <dbReference type="NCBI Taxonomy" id="2981790"/>
    <lineage>
        <taxon>Bacteria</taxon>
        <taxon>Bacillati</taxon>
        <taxon>Bacillota</taxon>
        <taxon>Clostridia</taxon>
        <taxon>Lachnospirales</taxon>
        <taxon>Lachnospiraceae</taxon>
        <taxon>Faecalicatena</taxon>
    </lineage>
</organism>
<accession>A0ABT2T8K1</accession>
<feature type="transmembrane region" description="Helical" evidence="7">
    <location>
        <begin position="432"/>
        <end position="453"/>
    </location>
</feature>
<dbReference type="PANTHER" id="PTHR30572">
    <property type="entry name" value="MEMBRANE COMPONENT OF TRANSPORTER-RELATED"/>
    <property type="match status" value="1"/>
</dbReference>
<feature type="transmembrane region" description="Helical" evidence="7">
    <location>
        <begin position="809"/>
        <end position="830"/>
    </location>
</feature>
<evidence type="ECO:0000256" key="4">
    <source>
        <dbReference type="ARBA" id="ARBA00022989"/>
    </source>
</evidence>
<feature type="transmembrane region" description="Helical" evidence="7">
    <location>
        <begin position="321"/>
        <end position="343"/>
    </location>
</feature>
<gene>
    <name evidence="9" type="ORF">OCV51_01000</name>
</gene>
<dbReference type="RefSeq" id="WP_267303953.1">
    <property type="nucleotide sequence ID" value="NZ_JAOQJX010000001.1"/>
</dbReference>
<evidence type="ECO:0000313" key="10">
    <source>
        <dbReference type="Proteomes" id="UP001652394"/>
    </source>
</evidence>
<comment type="subcellular location">
    <subcellularLocation>
        <location evidence="1">Cell membrane</location>
        <topology evidence="1">Multi-pass membrane protein</topology>
    </subcellularLocation>
</comment>
<evidence type="ECO:0000256" key="1">
    <source>
        <dbReference type="ARBA" id="ARBA00004651"/>
    </source>
</evidence>
<reference evidence="9 10" key="1">
    <citation type="journal article" date="2021" name="ISME Commun">
        <title>Automated analysis of genomic sequences facilitates high-throughput and comprehensive description of bacteria.</title>
        <authorList>
            <person name="Hitch T.C.A."/>
        </authorList>
    </citation>
    <scope>NUCLEOTIDE SEQUENCE [LARGE SCALE GENOMIC DNA]</scope>
    <source>
        <strain evidence="9 10">H2_18</strain>
    </source>
</reference>
<proteinExistence type="inferred from homology"/>
<sequence>MRRVKNQKVLKKLSQRIVQSRKKKNIISLAAILLTTILFTTVFSVGGSLLKSNTESTLRQVGGSTHTGYKNMTWEEYEKVKQDKAVRDLSYNIMVGVTTNTELNKIQGEVRYFEPLDAKHSFSYPTVGNMPKKEEEAAMSTIVLDALGVRHEIGEKLTLDIQIHGVVQTKTFTLCGYWEGDSVSRAQEILVSKEWAEKVAPIETTPFYETDQTDYSGYMNVNFNFSNAFDIEKKTVELTQRLGFDPNKVNTGVNWAYGFSSVDVSSILMLVVLLGLIMLSGYLIIYNIFYLNIFRDIRFYGLLKTIGTTGKQLKKIVRKQAWQLCLLGIPAGLLLGWLTGRFFTPFVVNMLDGVLLRYSANPLIFIGSALFTILTVYISCIKPCRMAAKVSPIEAVRFTEQSRKKKNKNKKTKRATPFRMAMSNLRRNTKKLVLVVFSLSLSLILLNSAYTIVTGFDMDKFLSSYLVSDFMATDVSMKNLSLSYVEYEGVTEEFLSELQEQEGVENIGHVYVCGNDHVYSDAEWERLETIMEDPAYADWFGDYHLQESFDNLRTDRTTDTDIYGVNKEAADKIILADGQKMDWEKFRTGKYVIVNAMDSTNDGKVTFHSPFLEPGDTVTLEFEEGKAKEYEVLYVGQMPMAMGTQMFPLIPESFILPDTEMKEQTGVRQPMRTIFDVEDGQREAVGKWLADYCENVDPNMAYGDKAEYEKEFDEMRKVFVIAGGLLSVILALIGILNFVNVTVTSILARRQELAMLEAIGMTGKQQRSMLRDEGIMYGILTILVSASAGSAIGYFLVETVAGQMWMFSWHFTLLPILLCIPLLLAISVAVPEICYRNACKNTVVERLRITQE</sequence>
<feature type="transmembrane region" description="Helical" evidence="7">
    <location>
        <begin position="774"/>
        <end position="797"/>
    </location>
</feature>
<keyword evidence="3 7" id="KW-0812">Transmembrane</keyword>
<evidence type="ECO:0000256" key="3">
    <source>
        <dbReference type="ARBA" id="ARBA00022692"/>
    </source>
</evidence>
<evidence type="ECO:0000256" key="5">
    <source>
        <dbReference type="ARBA" id="ARBA00023136"/>
    </source>
</evidence>
<dbReference type="EMBL" id="JAOQJX010000001">
    <property type="protein sequence ID" value="MCU6746247.1"/>
    <property type="molecule type" value="Genomic_DNA"/>
</dbReference>
<evidence type="ECO:0000259" key="8">
    <source>
        <dbReference type="Pfam" id="PF02687"/>
    </source>
</evidence>
<evidence type="ECO:0000313" key="9">
    <source>
        <dbReference type="EMBL" id="MCU6746247.1"/>
    </source>
</evidence>
<keyword evidence="2" id="KW-1003">Cell membrane</keyword>
<dbReference type="InterPro" id="IPR050250">
    <property type="entry name" value="Macrolide_Exporter_MacB"/>
</dbReference>
<protein>
    <submittedName>
        <fullName evidence="9">FtsX-like permease family protein</fullName>
    </submittedName>
</protein>
<dbReference type="PANTHER" id="PTHR30572:SF4">
    <property type="entry name" value="ABC TRANSPORTER PERMEASE YTRF"/>
    <property type="match status" value="1"/>
</dbReference>
<keyword evidence="10" id="KW-1185">Reference proteome</keyword>
<dbReference type="InterPro" id="IPR003838">
    <property type="entry name" value="ABC3_permease_C"/>
</dbReference>
<name>A0ABT2T8K1_9FIRM</name>
<feature type="transmembrane region" description="Helical" evidence="7">
    <location>
        <begin position="718"/>
        <end position="739"/>
    </location>
</feature>
<dbReference type="Pfam" id="PF02687">
    <property type="entry name" value="FtsX"/>
    <property type="match status" value="2"/>
</dbReference>